<protein>
    <recommendedName>
        <fullName evidence="2">C2 NT-type domain-containing protein</fullName>
    </recommendedName>
</protein>
<dbReference type="Proteomes" id="UP001521222">
    <property type="component" value="Unassembled WGS sequence"/>
</dbReference>
<feature type="region of interest" description="Disordered" evidence="1">
    <location>
        <begin position="1189"/>
        <end position="1258"/>
    </location>
</feature>
<evidence type="ECO:0000259" key="2">
    <source>
        <dbReference type="PROSITE" id="PS51840"/>
    </source>
</evidence>
<gene>
    <name evidence="3" type="ORF">SLS59_009526</name>
</gene>
<dbReference type="Pfam" id="PF20778">
    <property type="entry name" value="SLS1_C"/>
    <property type="match status" value="1"/>
</dbReference>
<proteinExistence type="predicted"/>
<dbReference type="PANTHER" id="PTHR37919">
    <property type="entry name" value="PROTEIN CBG05606"/>
    <property type="match status" value="1"/>
</dbReference>
<dbReference type="PROSITE" id="PS51840">
    <property type="entry name" value="C2_NT"/>
    <property type="match status" value="1"/>
</dbReference>
<organism evidence="3 4">
    <name type="scientific">Nothophoma quercina</name>
    <dbReference type="NCBI Taxonomy" id="749835"/>
    <lineage>
        <taxon>Eukaryota</taxon>
        <taxon>Fungi</taxon>
        <taxon>Dikarya</taxon>
        <taxon>Ascomycota</taxon>
        <taxon>Pezizomycotina</taxon>
        <taxon>Dothideomycetes</taxon>
        <taxon>Pleosporomycetidae</taxon>
        <taxon>Pleosporales</taxon>
        <taxon>Pleosporineae</taxon>
        <taxon>Didymellaceae</taxon>
        <taxon>Nothophoma</taxon>
    </lineage>
</organism>
<dbReference type="EMBL" id="JAKIXB020000044">
    <property type="protein sequence ID" value="KAL1592884.1"/>
    <property type="molecule type" value="Genomic_DNA"/>
</dbReference>
<feature type="region of interest" description="Disordered" evidence="1">
    <location>
        <begin position="802"/>
        <end position="822"/>
    </location>
</feature>
<dbReference type="PANTHER" id="PTHR37919:SF2">
    <property type="entry name" value="EXPERA DOMAIN-CONTAINING PROTEIN"/>
    <property type="match status" value="1"/>
</dbReference>
<dbReference type="InterPro" id="IPR048400">
    <property type="entry name" value="SLS1_N"/>
</dbReference>
<dbReference type="Pfam" id="PF20776">
    <property type="entry name" value="SLS1_N"/>
    <property type="match status" value="1"/>
</dbReference>
<evidence type="ECO:0000313" key="4">
    <source>
        <dbReference type="Proteomes" id="UP001521222"/>
    </source>
</evidence>
<evidence type="ECO:0000313" key="3">
    <source>
        <dbReference type="EMBL" id="KAL1592884.1"/>
    </source>
</evidence>
<feature type="compositionally biased region" description="Basic and acidic residues" evidence="1">
    <location>
        <begin position="362"/>
        <end position="390"/>
    </location>
</feature>
<dbReference type="InterPro" id="IPR019448">
    <property type="entry name" value="NT-C2"/>
</dbReference>
<name>A0ABR3QL54_9PLEO</name>
<keyword evidence="4" id="KW-1185">Reference proteome</keyword>
<sequence>MADHGGPYFVPSLFQPLLQLYRGSPVTRSAPLNQLLPYLRRGPVAHFTMQAFGEKLPKNRRPKFDLYLRIVDLNNVPLTSGKSFVKWHLPHSTAAEHRGKTDNCQIKEHKVQYNYDITLPIRLTVDKNGMLQESFIEFEVVQEYGGSGRGERITLGNVKLNLAEYVEQSEFAGAEGDDPGVTRRYLMQNSKINSTLKLGIYMRQTEGDKNFIAPALKTAQVFSGIAGIMAGEQQELEESGSAPSLTSKSRDASELQDMYRRTLAAYWSAQPGELKADECIEDIFAGGDGWGDRAKPYSPQRGGIRFTTTATGDSSASVSGDERHAQRSRGLFRKSQDTLRPGSAHSGSPKQHVRGRGSLEQQAHHMKAEAQRKRNRPHHEVDEFELRQDLYESQGTTPGDDPAKGAAANKPLRISKEYMRKGKLVRQRKAKLGMKRMDEEADILVLNEASTPEKAEKQEPEPLEPISVPDIFSSLQQDSAPATQEDVEKQLETLRPVRGNPDEPHYVTTADFVKLIAALTRGFTTTQLSHYYSSAKSIKQDTLYKMVKATVKATKRSDWHPTTTNIEKRLPGVEIMAKSPAKQKAKNIRKATLVDKILRDVWQLEILEELEAPGELELKLKEWELKLLQAGGNDSNLARIAKIRNAKVEIHWPTNVLRITADKNSAEYTANDVEEALSKARATSLDLKRWIEQLRVPLNASLVASLPIDYVSSLTGTNIVASADHTLKIRGLDETSGAEAKRTLIRLLPFKESATRTIDTQRLDAAKQGSYLLPVFHETKSLDYTYRNLNLGRWALPVARSEDPDTSKAAEAPHEGVDSKLDTERGTHSLVNRVISTVRPPVDGSFTGPESKPRNRQTGYWALEPEYKVSADFGQALFPLEYSDPNKVIEAASDSSQSPFQPAIPGLGSLLASSDFQNLSRTESPALLYDFIPSPDQKDFEGEIGPDFPKLHVQVRTGRDGNRPTIHKLSLGFQERIHDVLLPDQAADIRFYRYGRLRFSSKSHHDKNVEKWSEAVRQNIESGGRLSAPSLILDIPKWTIPGFPSDAIGMVSIKYLFSGIQFRQSVTGRLLDTQVSYSTMQSGKLGAKGGVLSAYSEKLTTKECEGQIREFATKCMQMVDHITQAGAQTQPPRQLALPRNEFSSRKQRRAAMMEEHVQLMGEELVQGQDVGQEAERQEEDDALLASRLDGEAPASKAQSAVDEAQSEAEANEKEDKAKRQKQEANALLDDLFGDEPVDESNKAEENHDETLAKKSESL</sequence>
<comment type="caution">
    <text evidence="3">The sequence shown here is derived from an EMBL/GenBank/DDBJ whole genome shotgun (WGS) entry which is preliminary data.</text>
</comment>
<evidence type="ECO:0000256" key="1">
    <source>
        <dbReference type="SAM" id="MobiDB-lite"/>
    </source>
</evidence>
<dbReference type="InterPro" id="IPR048401">
    <property type="entry name" value="SLS1_C"/>
</dbReference>
<feature type="compositionally biased region" description="Basic and acidic residues" evidence="1">
    <location>
        <begin position="1210"/>
        <end position="1222"/>
    </location>
</feature>
<feature type="compositionally biased region" description="Basic and acidic residues" evidence="1">
    <location>
        <begin position="1239"/>
        <end position="1258"/>
    </location>
</feature>
<feature type="region of interest" description="Disordered" evidence="1">
    <location>
        <begin position="1127"/>
        <end position="1149"/>
    </location>
</feature>
<dbReference type="Pfam" id="PF14611">
    <property type="entry name" value="KH_SLS1_1"/>
    <property type="match status" value="1"/>
</dbReference>
<dbReference type="Pfam" id="PF10358">
    <property type="entry name" value="NT-C2"/>
    <property type="match status" value="1"/>
</dbReference>
<accession>A0ABR3QL54</accession>
<feature type="region of interest" description="Disordered" evidence="1">
    <location>
        <begin position="290"/>
        <end position="412"/>
    </location>
</feature>
<feature type="compositionally biased region" description="Polar residues" evidence="1">
    <location>
        <begin position="306"/>
        <end position="318"/>
    </location>
</feature>
<reference evidence="3 4" key="1">
    <citation type="submission" date="2024-02" db="EMBL/GenBank/DDBJ databases">
        <title>De novo assembly and annotation of 12 fungi associated with fruit tree decline syndrome in Ontario, Canada.</title>
        <authorList>
            <person name="Sulman M."/>
            <person name="Ellouze W."/>
            <person name="Ilyukhin E."/>
        </authorList>
    </citation>
    <scope>NUCLEOTIDE SEQUENCE [LARGE SCALE GENOMIC DNA]</scope>
    <source>
        <strain evidence="3 4">M97-236</strain>
    </source>
</reference>
<feature type="region of interest" description="Disordered" evidence="1">
    <location>
        <begin position="234"/>
        <end position="253"/>
    </location>
</feature>
<feature type="domain" description="C2 NT-type" evidence="2">
    <location>
        <begin position="54"/>
        <end position="204"/>
    </location>
</feature>
<dbReference type="InterPro" id="IPR032741">
    <property type="entry name" value="Sls1_KH-1"/>
</dbReference>